<dbReference type="EMBL" id="CP026113">
    <property type="protein sequence ID" value="AUT65080.1"/>
    <property type="molecule type" value="Genomic_DNA"/>
</dbReference>
<dbReference type="OrthoDB" id="8961577at2"/>
<dbReference type="KEGG" id="pter:C2L65_36495"/>
<dbReference type="RefSeq" id="WP_042304873.1">
    <property type="nucleotide sequence ID" value="NZ_CP026113.1"/>
</dbReference>
<evidence type="ECO:0000313" key="1">
    <source>
        <dbReference type="EMBL" id="AUT65080.1"/>
    </source>
</evidence>
<sequence length="220" mass="24071">MNQNLNSKVLPHTAVRIGALDRAGNRAQSFKEAAELRASAPVFVAPVDEALMDHMNGRAILRQGVIPLPTGGAMFVIRIQLNDTQFVWLADPTDPEVWRALDGFRKTKQAGFEFRSPEQVCFVPYETQDTTAILERFRSEIGRNDRMFIEAATALTACGDPAVTFESMRPNVKVNHHRVCILGTERVEAALAERGGITVFGPAAEAVVRNGLVPGTATVQ</sequence>
<evidence type="ECO:0000313" key="2">
    <source>
        <dbReference type="Proteomes" id="UP000243502"/>
    </source>
</evidence>
<proteinExistence type="predicted"/>
<dbReference type="Proteomes" id="UP000243502">
    <property type="component" value="Chromosome 3"/>
</dbReference>
<protein>
    <submittedName>
        <fullName evidence="1">Uncharacterized protein</fullName>
    </submittedName>
</protein>
<accession>A0A2I8F030</accession>
<name>A0A2I8F030_9BURK</name>
<organism evidence="1 2">
    <name type="scientific">Paraburkholderia terrae</name>
    <dbReference type="NCBI Taxonomy" id="311230"/>
    <lineage>
        <taxon>Bacteria</taxon>
        <taxon>Pseudomonadati</taxon>
        <taxon>Pseudomonadota</taxon>
        <taxon>Betaproteobacteria</taxon>
        <taxon>Burkholderiales</taxon>
        <taxon>Burkholderiaceae</taxon>
        <taxon>Paraburkholderia</taxon>
    </lineage>
</organism>
<dbReference type="AlphaFoldDB" id="A0A2I8F030"/>
<reference evidence="1 2" key="1">
    <citation type="submission" date="2018-01" db="EMBL/GenBank/DDBJ databases">
        <title>Species boundaries and ecological features among Paraburkholderia terrae DSMZ17804T, P. hospita DSMZ17164T and P. caribensis DSMZ13236T.</title>
        <authorList>
            <person name="Pratama A.A."/>
        </authorList>
    </citation>
    <scope>NUCLEOTIDE SEQUENCE [LARGE SCALE GENOMIC DNA]</scope>
    <source>
        <strain evidence="1 2">DSM 17804</strain>
    </source>
</reference>
<gene>
    <name evidence="1" type="ORF">C2L65_36495</name>
</gene>